<dbReference type="AlphaFoldDB" id="A0A365KUD0"/>
<dbReference type="Pfam" id="PF08281">
    <property type="entry name" value="Sigma70_r4_2"/>
    <property type="match status" value="1"/>
</dbReference>
<dbReference type="InterPro" id="IPR014284">
    <property type="entry name" value="RNA_pol_sigma-70_dom"/>
</dbReference>
<dbReference type="InterPro" id="IPR013324">
    <property type="entry name" value="RNA_pol_sigma_r3/r4-like"/>
</dbReference>
<dbReference type="InterPro" id="IPR007627">
    <property type="entry name" value="RNA_pol_sigma70_r2"/>
</dbReference>
<gene>
    <name evidence="7" type="ORF">DP120_12145</name>
</gene>
<evidence type="ECO:0000256" key="4">
    <source>
        <dbReference type="ARBA" id="ARBA00023163"/>
    </source>
</evidence>
<keyword evidence="3" id="KW-0731">Sigma factor</keyword>
<dbReference type="EMBL" id="QLZR01000004">
    <property type="protein sequence ID" value="RAZ76774.1"/>
    <property type="molecule type" value="Genomic_DNA"/>
</dbReference>
<evidence type="ECO:0000256" key="2">
    <source>
        <dbReference type="ARBA" id="ARBA00023015"/>
    </source>
</evidence>
<dbReference type="InterPro" id="IPR013249">
    <property type="entry name" value="RNA_pol_sigma70_r4_t2"/>
</dbReference>
<keyword evidence="2" id="KW-0805">Transcription regulation</keyword>
<evidence type="ECO:0000256" key="3">
    <source>
        <dbReference type="ARBA" id="ARBA00023082"/>
    </source>
</evidence>
<dbReference type="GO" id="GO:0003677">
    <property type="term" value="F:DNA binding"/>
    <property type="evidence" value="ECO:0007669"/>
    <property type="project" value="InterPro"/>
</dbReference>
<dbReference type="SUPFAM" id="SSF88946">
    <property type="entry name" value="Sigma2 domain of RNA polymerase sigma factors"/>
    <property type="match status" value="1"/>
</dbReference>
<proteinExistence type="inferred from homology"/>
<feature type="domain" description="RNA polymerase sigma-70 region 2" evidence="5">
    <location>
        <begin position="29"/>
        <end position="94"/>
    </location>
</feature>
<evidence type="ECO:0000256" key="1">
    <source>
        <dbReference type="ARBA" id="ARBA00010641"/>
    </source>
</evidence>
<reference evidence="7 8" key="1">
    <citation type="submission" date="2018-06" db="EMBL/GenBank/DDBJ databases">
        <title>The draft genome sequences of strains SCU63 and S1.</title>
        <authorList>
            <person name="Gan L."/>
        </authorList>
    </citation>
    <scope>NUCLEOTIDE SEQUENCE [LARGE SCALE GENOMIC DNA]</scope>
    <source>
        <strain evidence="7 8">SCU63</strain>
    </source>
</reference>
<organism evidence="7 8">
    <name type="scientific">Planococcus halotolerans</name>
    <dbReference type="NCBI Taxonomy" id="2233542"/>
    <lineage>
        <taxon>Bacteria</taxon>
        <taxon>Bacillati</taxon>
        <taxon>Bacillota</taxon>
        <taxon>Bacilli</taxon>
        <taxon>Bacillales</taxon>
        <taxon>Caryophanaceae</taxon>
        <taxon>Planococcus</taxon>
    </lineage>
</organism>
<dbReference type="PANTHER" id="PTHR43133">
    <property type="entry name" value="RNA POLYMERASE ECF-TYPE SIGMA FACTO"/>
    <property type="match status" value="1"/>
</dbReference>
<name>A0A365KUD0_9BACL</name>
<feature type="domain" description="RNA polymerase sigma factor 70 region 4 type 2" evidence="6">
    <location>
        <begin position="125"/>
        <end position="177"/>
    </location>
</feature>
<evidence type="ECO:0000259" key="6">
    <source>
        <dbReference type="Pfam" id="PF08281"/>
    </source>
</evidence>
<dbReference type="CDD" id="cd06171">
    <property type="entry name" value="Sigma70_r4"/>
    <property type="match status" value="1"/>
</dbReference>
<keyword evidence="4" id="KW-0804">Transcription</keyword>
<keyword evidence="8" id="KW-1185">Reference proteome</keyword>
<dbReference type="Gene3D" id="1.10.10.10">
    <property type="entry name" value="Winged helix-like DNA-binding domain superfamily/Winged helix DNA-binding domain"/>
    <property type="match status" value="1"/>
</dbReference>
<dbReference type="InterPro" id="IPR013325">
    <property type="entry name" value="RNA_pol_sigma_r2"/>
</dbReference>
<dbReference type="Pfam" id="PF04542">
    <property type="entry name" value="Sigma70_r2"/>
    <property type="match status" value="1"/>
</dbReference>
<evidence type="ECO:0000313" key="7">
    <source>
        <dbReference type="EMBL" id="RAZ76774.1"/>
    </source>
</evidence>
<evidence type="ECO:0000259" key="5">
    <source>
        <dbReference type="Pfam" id="PF04542"/>
    </source>
</evidence>
<comment type="caution">
    <text evidence="7">The sequence shown here is derived from an EMBL/GenBank/DDBJ whole genome shotgun (WGS) entry which is preliminary data.</text>
</comment>
<comment type="similarity">
    <text evidence="1">Belongs to the sigma-70 factor family. ECF subfamily.</text>
</comment>
<dbReference type="NCBIfam" id="TIGR02937">
    <property type="entry name" value="sigma70-ECF"/>
    <property type="match status" value="1"/>
</dbReference>
<dbReference type="InterPro" id="IPR036388">
    <property type="entry name" value="WH-like_DNA-bd_sf"/>
</dbReference>
<dbReference type="GO" id="GO:0006352">
    <property type="term" value="P:DNA-templated transcription initiation"/>
    <property type="evidence" value="ECO:0007669"/>
    <property type="project" value="InterPro"/>
</dbReference>
<dbReference type="PANTHER" id="PTHR43133:SF60">
    <property type="entry name" value="RNA POLYMERASE SIGMA FACTOR SIGV"/>
    <property type="match status" value="1"/>
</dbReference>
<dbReference type="Gene3D" id="1.10.1740.10">
    <property type="match status" value="1"/>
</dbReference>
<evidence type="ECO:0000313" key="8">
    <source>
        <dbReference type="Proteomes" id="UP000251002"/>
    </source>
</evidence>
<sequence>MKSDTSLFPFRLFLYKEANIVNQQIENYYHEHSDRVYRYIFLLVRNKENAEDLTQETFYKAHKGMSSFNGEASPATWLLKIARNVTFDYFRKKRIIQFFSWGDEHDQEASSIAPDASAEKKEQILELYDAINRLKKDYRDVIILRKIQEFPIKDTAYILGWTEAKVKTKSGRAMEALKQELAGKDGVIHESF</sequence>
<accession>A0A365KUD0</accession>
<dbReference type="InterPro" id="IPR039425">
    <property type="entry name" value="RNA_pol_sigma-70-like"/>
</dbReference>
<dbReference type="Proteomes" id="UP000251002">
    <property type="component" value="Unassembled WGS sequence"/>
</dbReference>
<dbReference type="GO" id="GO:0016987">
    <property type="term" value="F:sigma factor activity"/>
    <property type="evidence" value="ECO:0007669"/>
    <property type="project" value="UniProtKB-KW"/>
</dbReference>
<protein>
    <submittedName>
        <fullName evidence="7">RNA polymerase subunit sigma-70</fullName>
    </submittedName>
</protein>
<dbReference type="SUPFAM" id="SSF88659">
    <property type="entry name" value="Sigma3 and sigma4 domains of RNA polymerase sigma factors"/>
    <property type="match status" value="1"/>
</dbReference>